<dbReference type="EMBL" id="JAEMNX010000045">
    <property type="protein sequence ID" value="MBJ7540034.1"/>
    <property type="molecule type" value="Genomic_DNA"/>
</dbReference>
<dbReference type="AlphaFoldDB" id="A0A934JZM1"/>
<name>A0A934JZM1_9GAMM</name>
<dbReference type="Pfam" id="PF05489">
    <property type="entry name" value="Phage_tail_X"/>
    <property type="match status" value="1"/>
</dbReference>
<dbReference type="Proteomes" id="UP000628710">
    <property type="component" value="Unassembled WGS sequence"/>
</dbReference>
<proteinExistence type="predicted"/>
<accession>A0A934JZM1</accession>
<evidence type="ECO:0000313" key="2">
    <source>
        <dbReference type="Proteomes" id="UP000628710"/>
    </source>
</evidence>
<reference evidence="1" key="1">
    <citation type="submission" date="2020-12" db="EMBL/GenBank/DDBJ databases">
        <title>Marinomonas arctica sp. nov., a psychrotolerant bacterium isolated from the Arctic.</title>
        <authorList>
            <person name="Zhang Y."/>
        </authorList>
    </citation>
    <scope>NUCLEOTIDE SEQUENCE</scope>
    <source>
        <strain evidence="1">C1424</strain>
    </source>
</reference>
<sequence>MKTMRSRDGDTISNILWMGLKRNDDEAESALFDLNPGLENHGPVLPAGIEITLPVMPEKAPETVVNVWD</sequence>
<protein>
    <submittedName>
        <fullName evidence="1">Tail protein X</fullName>
    </submittedName>
</protein>
<keyword evidence="2" id="KW-1185">Reference proteome</keyword>
<evidence type="ECO:0000313" key="1">
    <source>
        <dbReference type="EMBL" id="MBJ7540034.1"/>
    </source>
</evidence>
<comment type="caution">
    <text evidence="1">The sequence shown here is derived from an EMBL/GenBank/DDBJ whole genome shotgun (WGS) entry which is preliminary data.</text>
</comment>
<dbReference type="RefSeq" id="WP_199470427.1">
    <property type="nucleotide sequence ID" value="NZ_JAEMNX010000045.1"/>
</dbReference>
<dbReference type="InterPro" id="IPR008861">
    <property type="entry name" value="GpX-like"/>
</dbReference>
<gene>
    <name evidence="1" type="ORF">I8J31_20405</name>
</gene>
<organism evidence="1 2">
    <name type="scientific">Marinomonas transparens</name>
    <dbReference type="NCBI Taxonomy" id="2795388"/>
    <lineage>
        <taxon>Bacteria</taxon>
        <taxon>Pseudomonadati</taxon>
        <taxon>Pseudomonadota</taxon>
        <taxon>Gammaproteobacteria</taxon>
        <taxon>Oceanospirillales</taxon>
        <taxon>Oceanospirillaceae</taxon>
        <taxon>Marinomonas</taxon>
    </lineage>
</organism>